<comment type="caution">
    <text evidence="1">The sequence shown here is derived from an EMBL/GenBank/DDBJ whole genome shotgun (WGS) entry which is preliminary data.</text>
</comment>
<reference evidence="1 2" key="1">
    <citation type="submission" date="2018-06" db="EMBL/GenBank/DDBJ databases">
        <title>Sphaerisporangium craniellae sp. nov., isolated from a marine sponge in the South China Sea.</title>
        <authorList>
            <person name="Li L."/>
        </authorList>
    </citation>
    <scope>NUCLEOTIDE SEQUENCE [LARGE SCALE GENOMIC DNA]</scope>
    <source>
        <strain evidence="1 2">LHW63015</strain>
    </source>
</reference>
<dbReference type="EMBL" id="QMEY01000027">
    <property type="protein sequence ID" value="RBQ14921.1"/>
    <property type="molecule type" value="Genomic_DNA"/>
</dbReference>
<evidence type="ECO:0000313" key="2">
    <source>
        <dbReference type="Proteomes" id="UP000253303"/>
    </source>
</evidence>
<name>A0A366LM09_9ACTN</name>
<organism evidence="1 2">
    <name type="scientific">Spongiactinospora rosea</name>
    <dbReference type="NCBI Taxonomy" id="2248750"/>
    <lineage>
        <taxon>Bacteria</taxon>
        <taxon>Bacillati</taxon>
        <taxon>Actinomycetota</taxon>
        <taxon>Actinomycetes</taxon>
        <taxon>Streptosporangiales</taxon>
        <taxon>Streptosporangiaceae</taxon>
        <taxon>Spongiactinospora</taxon>
    </lineage>
</organism>
<proteinExistence type="predicted"/>
<keyword evidence="2" id="KW-1185">Reference proteome</keyword>
<protein>
    <submittedName>
        <fullName evidence="1">Uncharacterized protein</fullName>
    </submittedName>
</protein>
<dbReference type="AlphaFoldDB" id="A0A366LM09"/>
<evidence type="ECO:0000313" key="1">
    <source>
        <dbReference type="EMBL" id="RBQ14921.1"/>
    </source>
</evidence>
<dbReference type="Proteomes" id="UP000253303">
    <property type="component" value="Unassembled WGS sequence"/>
</dbReference>
<gene>
    <name evidence="1" type="ORF">DP939_37665</name>
</gene>
<accession>A0A366LM09</accession>
<sequence length="72" mass="8009">MLQKTVFVQPAPVLTPAQERKPSETLMVEVWAGEELKLNDRPVCSWRCTAPEERANCTMVPTSGSPLILPVM</sequence>